<sequence>MESSYSFSLMMDLVRRPYPKRLLSKHCFVFFSHPSKKSRVKHLTDHGVSQIALTFDKSLLVFSNYLRPSTIPEFDDFKSNSISNDTEHFFKRMVALMPSDESGLNREETMMQSITSGKKVSLSKKGIPFNTELKDFYYLLADFYFKNSEFKPAISYYLLDLSYNEKRIDSWICFVISSCQSSGRGN</sequence>
<proteinExistence type="predicted"/>
<evidence type="ECO:0000256" key="2">
    <source>
        <dbReference type="ARBA" id="ARBA00023242"/>
    </source>
</evidence>
<dbReference type="EMBL" id="HG994588">
    <property type="protein sequence ID" value="CAF3035133.1"/>
    <property type="molecule type" value="Genomic_DNA"/>
</dbReference>
<comment type="subcellular location">
    <subcellularLocation>
        <location evidence="1">Nucleus</location>
    </subcellularLocation>
</comment>
<reference evidence="3" key="1">
    <citation type="submission" date="2021-02" db="EMBL/GenBank/DDBJ databases">
        <authorList>
            <person name="Bekaert M."/>
        </authorList>
    </citation>
    <scope>NUCLEOTIDE SEQUENCE</scope>
    <source>
        <strain evidence="3">IoA-00</strain>
    </source>
</reference>
<dbReference type="InterPro" id="IPR033053">
    <property type="entry name" value="Hir3/CABIN1"/>
</dbReference>
<dbReference type="GO" id="GO:0006325">
    <property type="term" value="P:chromatin organization"/>
    <property type="evidence" value="ECO:0007669"/>
    <property type="project" value="InterPro"/>
</dbReference>
<evidence type="ECO:0000313" key="3">
    <source>
        <dbReference type="EMBL" id="CAF3035133.1"/>
    </source>
</evidence>
<dbReference type="PANTHER" id="PTHR15502">
    <property type="entry name" value="CALCINEURIN-BINDING PROTEIN CABIN 1-RELATED"/>
    <property type="match status" value="1"/>
</dbReference>
<accession>A0A7R8D5F1</accession>
<name>A0A7R8D5F1_LEPSM</name>
<keyword evidence="4" id="KW-1185">Reference proteome</keyword>
<dbReference type="OrthoDB" id="6376137at2759"/>
<dbReference type="AlphaFoldDB" id="A0A7R8D5F1"/>
<dbReference type="GO" id="GO:0031491">
    <property type="term" value="F:nucleosome binding"/>
    <property type="evidence" value="ECO:0007669"/>
    <property type="project" value="TreeGrafter"/>
</dbReference>
<keyword evidence="2" id="KW-0539">Nucleus</keyword>
<evidence type="ECO:0000256" key="1">
    <source>
        <dbReference type="ARBA" id="ARBA00004123"/>
    </source>
</evidence>
<dbReference type="Proteomes" id="UP000675881">
    <property type="component" value="Chromosome 9"/>
</dbReference>
<dbReference type="GO" id="GO:0005634">
    <property type="term" value="C:nucleus"/>
    <property type="evidence" value="ECO:0007669"/>
    <property type="project" value="UniProtKB-SubCell"/>
</dbReference>
<protein>
    <submittedName>
        <fullName evidence="3">CABIN1</fullName>
    </submittedName>
</protein>
<gene>
    <name evidence="3" type="ORF">LSAA_14755</name>
</gene>
<organism evidence="3 4">
    <name type="scientific">Lepeophtheirus salmonis</name>
    <name type="common">Salmon louse</name>
    <name type="synonym">Caligus salmonis</name>
    <dbReference type="NCBI Taxonomy" id="72036"/>
    <lineage>
        <taxon>Eukaryota</taxon>
        <taxon>Metazoa</taxon>
        <taxon>Ecdysozoa</taxon>
        <taxon>Arthropoda</taxon>
        <taxon>Crustacea</taxon>
        <taxon>Multicrustacea</taxon>
        <taxon>Hexanauplia</taxon>
        <taxon>Copepoda</taxon>
        <taxon>Siphonostomatoida</taxon>
        <taxon>Caligidae</taxon>
        <taxon>Lepeophtheirus</taxon>
    </lineage>
</organism>
<evidence type="ECO:0000313" key="4">
    <source>
        <dbReference type="Proteomes" id="UP000675881"/>
    </source>
</evidence>
<dbReference type="PANTHER" id="PTHR15502:SF7">
    <property type="entry name" value="CALCINEURIN-BINDING PROTEIN CABIN-1"/>
    <property type="match status" value="1"/>
</dbReference>